<dbReference type="InterPro" id="IPR050918">
    <property type="entry name" value="CNF-like_PLA2_Inhibitor"/>
</dbReference>
<sequence>MAASVTILWLVAAFLGGAFSLTCFQCNTTTGFNCEDGEKPCDEKYDACHTTLTEIRQGAKLSKYLVKTCGEKMFCNQTYSMSFNSTKLYASVTCCESDKCKTKIPELKQQDKEKENKVTCPYCGGVAKCNDADKVSCYGDEKKCVSFMSNEAANQPTPFTWKGCATENICSMKAMSTLPGNQILNVSFQCNHAPSLLPGLLLPAAFGLAFLKLLL</sequence>
<evidence type="ECO:0000256" key="3">
    <source>
        <dbReference type="SAM" id="SignalP"/>
    </source>
</evidence>
<protein>
    <recommendedName>
        <fullName evidence="4">UPAR/Ly6 domain-containing protein</fullName>
    </recommendedName>
</protein>
<accession>A0AAV2ZIV7</accession>
<dbReference type="GO" id="GO:0005576">
    <property type="term" value="C:extracellular region"/>
    <property type="evidence" value="ECO:0007669"/>
    <property type="project" value="UniProtKB-SubCell"/>
</dbReference>
<evidence type="ECO:0000313" key="6">
    <source>
        <dbReference type="Proteomes" id="UP001181693"/>
    </source>
</evidence>
<reference evidence="5" key="1">
    <citation type="thesis" date="2020" institute="ProQuest LLC" country="789 East Eisenhower Parkway, Ann Arbor, MI, USA">
        <title>Comparative Genomics and Chromosome Evolution.</title>
        <authorList>
            <person name="Mudd A.B."/>
        </authorList>
    </citation>
    <scope>NUCLEOTIDE SEQUENCE</scope>
    <source>
        <strain evidence="5">1538</strain>
        <tissue evidence="5">Blood</tissue>
    </source>
</reference>
<dbReference type="EMBL" id="DYDO01000011">
    <property type="protein sequence ID" value="DBA15866.1"/>
    <property type="molecule type" value="Genomic_DNA"/>
</dbReference>
<comment type="caution">
    <text evidence="5">The sequence shown here is derived from an EMBL/GenBank/DDBJ whole genome shotgun (WGS) entry which is preliminary data.</text>
</comment>
<dbReference type="SMART" id="SM00134">
    <property type="entry name" value="LU"/>
    <property type="match status" value="1"/>
</dbReference>
<gene>
    <name evidence="5" type="ORF">GDO54_003322</name>
</gene>
<dbReference type="PANTHER" id="PTHR20914:SF36">
    <property type="entry name" value="PHOSPHOLIPASE A2 INHIBITOR AND LY6_PLAUR DOMAIN-CONTAINING PROTEIN"/>
    <property type="match status" value="1"/>
</dbReference>
<evidence type="ECO:0000256" key="2">
    <source>
        <dbReference type="ARBA" id="ARBA00022525"/>
    </source>
</evidence>
<keyword evidence="2" id="KW-0964">Secreted</keyword>
<evidence type="ECO:0000256" key="1">
    <source>
        <dbReference type="ARBA" id="ARBA00004613"/>
    </source>
</evidence>
<organism evidence="5 6">
    <name type="scientific">Pyxicephalus adspersus</name>
    <name type="common">African bullfrog</name>
    <dbReference type="NCBI Taxonomy" id="30357"/>
    <lineage>
        <taxon>Eukaryota</taxon>
        <taxon>Metazoa</taxon>
        <taxon>Chordata</taxon>
        <taxon>Craniata</taxon>
        <taxon>Vertebrata</taxon>
        <taxon>Euteleostomi</taxon>
        <taxon>Amphibia</taxon>
        <taxon>Batrachia</taxon>
        <taxon>Anura</taxon>
        <taxon>Neobatrachia</taxon>
        <taxon>Ranoidea</taxon>
        <taxon>Pyxicephalidae</taxon>
        <taxon>Pyxicephalinae</taxon>
        <taxon>Pyxicephalus</taxon>
    </lineage>
</organism>
<dbReference type="AlphaFoldDB" id="A0AAV2ZIV7"/>
<keyword evidence="3" id="KW-0732">Signal</keyword>
<evidence type="ECO:0000259" key="4">
    <source>
        <dbReference type="SMART" id="SM00134"/>
    </source>
</evidence>
<keyword evidence="6" id="KW-1185">Reference proteome</keyword>
<dbReference type="Proteomes" id="UP001181693">
    <property type="component" value="Unassembled WGS sequence"/>
</dbReference>
<proteinExistence type="predicted"/>
<feature type="chain" id="PRO_5043999520" description="UPAR/Ly6 domain-containing protein" evidence="3">
    <location>
        <begin position="21"/>
        <end position="215"/>
    </location>
</feature>
<dbReference type="SUPFAM" id="SSF57302">
    <property type="entry name" value="Snake toxin-like"/>
    <property type="match status" value="1"/>
</dbReference>
<comment type="subcellular location">
    <subcellularLocation>
        <location evidence="1">Secreted</location>
    </subcellularLocation>
</comment>
<evidence type="ECO:0000313" key="5">
    <source>
        <dbReference type="EMBL" id="DBA15866.1"/>
    </source>
</evidence>
<dbReference type="CDD" id="cd00117">
    <property type="entry name" value="TFP"/>
    <property type="match status" value="1"/>
</dbReference>
<feature type="domain" description="UPAR/Ly6" evidence="4">
    <location>
        <begin position="21"/>
        <end position="110"/>
    </location>
</feature>
<dbReference type="Pfam" id="PF00021">
    <property type="entry name" value="UPAR_LY6"/>
    <property type="match status" value="2"/>
</dbReference>
<dbReference type="Gene3D" id="2.10.60.10">
    <property type="entry name" value="CD59"/>
    <property type="match status" value="2"/>
</dbReference>
<dbReference type="InterPro" id="IPR045860">
    <property type="entry name" value="Snake_toxin-like_sf"/>
</dbReference>
<name>A0AAV2ZIV7_PYXAD</name>
<dbReference type="InterPro" id="IPR016054">
    <property type="entry name" value="LY6_UPA_recep-like"/>
</dbReference>
<feature type="signal peptide" evidence="3">
    <location>
        <begin position="1"/>
        <end position="20"/>
    </location>
</feature>
<dbReference type="PANTHER" id="PTHR20914">
    <property type="entry name" value="LY6/PLAUR DOMAIN-CONTAINING PROTEIN 8"/>
    <property type="match status" value="1"/>
</dbReference>